<proteinExistence type="predicted"/>
<dbReference type="PROSITE" id="PS50234">
    <property type="entry name" value="VWFA"/>
    <property type="match status" value="1"/>
</dbReference>
<evidence type="ECO:0000256" key="7">
    <source>
        <dbReference type="SAM" id="Coils"/>
    </source>
</evidence>
<keyword evidence="4" id="KW-0808">Transferase</keyword>
<dbReference type="Pfam" id="PF25106">
    <property type="entry name" value="VWA_4"/>
    <property type="match status" value="1"/>
</dbReference>
<dbReference type="InterPro" id="IPR002035">
    <property type="entry name" value="VWF_A"/>
</dbReference>
<dbReference type="InterPro" id="IPR056861">
    <property type="entry name" value="HMCN1-like_VWA"/>
</dbReference>
<dbReference type="CDD" id="cd00198">
    <property type="entry name" value="vWFA"/>
    <property type="match status" value="1"/>
</dbReference>
<dbReference type="PANTHER" id="PTHR47763:SF4">
    <property type="entry name" value="ALPHA-PROTEIN KINASE VWKA"/>
    <property type="match status" value="1"/>
</dbReference>
<evidence type="ECO:0008006" key="13">
    <source>
        <dbReference type="Google" id="ProtNLM"/>
    </source>
</evidence>
<dbReference type="InterPro" id="IPR036465">
    <property type="entry name" value="vWFA_dom_sf"/>
</dbReference>
<organism evidence="11 12">
    <name type="scientific">Orbilia javanica</name>
    <dbReference type="NCBI Taxonomy" id="47235"/>
    <lineage>
        <taxon>Eukaryota</taxon>
        <taxon>Fungi</taxon>
        <taxon>Dikarya</taxon>
        <taxon>Ascomycota</taxon>
        <taxon>Pezizomycotina</taxon>
        <taxon>Orbiliomycetes</taxon>
        <taxon>Orbiliales</taxon>
        <taxon>Orbiliaceae</taxon>
        <taxon>Orbilia</taxon>
    </lineage>
</organism>
<feature type="domain" description="Alpha-type protein kinase" evidence="10">
    <location>
        <begin position="465"/>
        <end position="600"/>
    </location>
</feature>
<evidence type="ECO:0000259" key="9">
    <source>
        <dbReference type="PROSITE" id="PS50234"/>
    </source>
</evidence>
<dbReference type="PANTHER" id="PTHR47763">
    <property type="entry name" value="ALPHA-PROTEIN KINASE VWKA"/>
    <property type="match status" value="1"/>
</dbReference>
<dbReference type="AlphaFoldDB" id="A0AAN8MVG6"/>
<dbReference type="SUPFAM" id="SSF53300">
    <property type="entry name" value="vWA-like"/>
    <property type="match status" value="1"/>
</dbReference>
<keyword evidence="3" id="KW-0723">Serine/threonine-protein kinase</keyword>
<keyword evidence="12" id="KW-1185">Reference proteome</keyword>
<comment type="caution">
    <text evidence="11">The sequence shown here is derived from an EMBL/GenBank/DDBJ whole genome shotgun (WGS) entry which is preliminary data.</text>
</comment>
<dbReference type="Gene3D" id="3.30.200.20">
    <property type="entry name" value="Phosphorylase Kinase, domain 1"/>
    <property type="match status" value="1"/>
</dbReference>
<dbReference type="CDD" id="cd04515">
    <property type="entry name" value="Alpha_kinase"/>
    <property type="match status" value="1"/>
</dbReference>
<evidence type="ECO:0000256" key="4">
    <source>
        <dbReference type="ARBA" id="ARBA00022679"/>
    </source>
</evidence>
<evidence type="ECO:0000256" key="3">
    <source>
        <dbReference type="ARBA" id="ARBA00022527"/>
    </source>
</evidence>
<evidence type="ECO:0000313" key="12">
    <source>
        <dbReference type="Proteomes" id="UP001313282"/>
    </source>
</evidence>
<feature type="region of interest" description="Disordered" evidence="8">
    <location>
        <begin position="1"/>
        <end position="54"/>
    </location>
</feature>
<gene>
    <name evidence="11" type="ORF">TWF718_001526</name>
</gene>
<feature type="compositionally biased region" description="Low complexity" evidence="8">
    <location>
        <begin position="1"/>
        <end position="18"/>
    </location>
</feature>
<dbReference type="SUPFAM" id="SSF56112">
    <property type="entry name" value="Protein kinase-like (PK-like)"/>
    <property type="match status" value="1"/>
</dbReference>
<evidence type="ECO:0000259" key="10">
    <source>
        <dbReference type="PROSITE" id="PS51158"/>
    </source>
</evidence>
<name>A0AAN8MVG6_9PEZI</name>
<feature type="coiled-coil region" evidence="7">
    <location>
        <begin position="80"/>
        <end position="107"/>
    </location>
</feature>
<dbReference type="Proteomes" id="UP001313282">
    <property type="component" value="Unassembled WGS sequence"/>
</dbReference>
<evidence type="ECO:0000256" key="1">
    <source>
        <dbReference type="ARBA" id="ARBA00004613"/>
    </source>
</evidence>
<evidence type="ECO:0000256" key="6">
    <source>
        <dbReference type="ARBA" id="ARBA00022777"/>
    </source>
</evidence>
<dbReference type="GO" id="GO:0004674">
    <property type="term" value="F:protein serine/threonine kinase activity"/>
    <property type="evidence" value="ECO:0007669"/>
    <property type="project" value="UniProtKB-KW"/>
</dbReference>
<feature type="domain" description="VWFA" evidence="9">
    <location>
        <begin position="166"/>
        <end position="377"/>
    </location>
</feature>
<keyword evidence="6" id="KW-0418">Kinase</keyword>
<dbReference type="Pfam" id="PF02816">
    <property type="entry name" value="Alpha_kinase"/>
    <property type="match status" value="1"/>
</dbReference>
<dbReference type="EMBL" id="JAVHNR010000001">
    <property type="protein sequence ID" value="KAK6357202.1"/>
    <property type="molecule type" value="Genomic_DNA"/>
</dbReference>
<dbReference type="GO" id="GO:0005524">
    <property type="term" value="F:ATP binding"/>
    <property type="evidence" value="ECO:0007669"/>
    <property type="project" value="InterPro"/>
</dbReference>
<evidence type="ECO:0000256" key="5">
    <source>
        <dbReference type="ARBA" id="ARBA00022729"/>
    </source>
</evidence>
<dbReference type="InterPro" id="IPR004166">
    <property type="entry name" value="a-kinase_dom"/>
</dbReference>
<dbReference type="PROSITE" id="PS51158">
    <property type="entry name" value="ALPHA_KINASE"/>
    <property type="match status" value="1"/>
</dbReference>
<evidence type="ECO:0000256" key="2">
    <source>
        <dbReference type="ARBA" id="ARBA00022525"/>
    </source>
</evidence>
<dbReference type="Gene3D" id="3.40.50.410">
    <property type="entry name" value="von Willebrand factor, type A domain"/>
    <property type="match status" value="1"/>
</dbReference>
<dbReference type="SMART" id="SM00811">
    <property type="entry name" value="Alpha_kinase"/>
    <property type="match status" value="1"/>
</dbReference>
<accession>A0AAN8MVG6</accession>
<keyword evidence="7" id="KW-0175">Coiled coil</keyword>
<dbReference type="InterPro" id="IPR052969">
    <property type="entry name" value="Thr-specific_kinase-like"/>
</dbReference>
<comment type="subcellular location">
    <subcellularLocation>
        <location evidence="1">Secreted</location>
    </subcellularLocation>
</comment>
<protein>
    <recommendedName>
        <fullName evidence="13">VWFA domain-containing protein</fullName>
    </recommendedName>
</protein>
<keyword evidence="2" id="KW-0964">Secreted</keyword>
<keyword evidence="5" id="KW-0732">Signal</keyword>
<dbReference type="InterPro" id="IPR011009">
    <property type="entry name" value="Kinase-like_dom_sf"/>
</dbReference>
<evidence type="ECO:0000313" key="11">
    <source>
        <dbReference type="EMBL" id="KAK6357202.1"/>
    </source>
</evidence>
<reference evidence="11 12" key="1">
    <citation type="submission" date="2019-10" db="EMBL/GenBank/DDBJ databases">
        <authorList>
            <person name="Palmer J.M."/>
        </authorList>
    </citation>
    <scope>NUCLEOTIDE SEQUENCE [LARGE SCALE GENOMIC DNA]</scope>
    <source>
        <strain evidence="11 12">TWF718</strain>
    </source>
</reference>
<sequence length="600" mass="66372">MSQPSSSSNFTPTSSTTSDLSITPSSADKVGIPLSHREAEGSGSKMAPAPSCNSVSEDGAFKSVAGTSHLSKDEKPWITTTRTRERLRSAEEELEKLRCKLEVQMAMAANQRHHTETFQYENSSVTMPITDIDERIRELRLGELKAKREAPKRSNLGLFKAICSTDLLFLIDTTGSMGPYIGAAKEQVRSIVNDIKATFFNEADVRISVVGYKDHGDTPNIQFLDFTTSTDHVLSFLNLLHATGGDDGPEDVLGGIQQALHATWEYKTKCIIHIADAPPHGRTSHNLRDSEDHYPNPGSEPHGLMLSPLIDLMIQRQINYTLLRINSSTDLMAHTFLKAYAAASAHCTLLQTNQYYSAQDNSSHKRSSNSGLLMHEAELGTNFEALRHLVVRTVTSSVTSTAARHLPRTRKPEPELAIIEEDEDLMPQVENTSPQWDMPDWFDETLILNGFSPDVTVHGAHTLDNMMADDDHITMSVLDLTIHKRRQPFAQGGLRLASYARTAASTNRYVVKSYKREGSQLAELVEGMRCQAMCKLFALEFNALLGNEHSIDFIVTACFKGESEEGSGETCISLEPFIEGNYVKYNNNAGVASWSAICKE</sequence>
<evidence type="ECO:0000256" key="8">
    <source>
        <dbReference type="SAM" id="MobiDB-lite"/>
    </source>
</evidence>